<name>A0AAI9X5B6_PENTH</name>
<dbReference type="AlphaFoldDB" id="A0AAI9X5B6"/>
<reference evidence="1" key="2">
    <citation type="journal article" date="2016" name="Fungal Biol.">
        <title>Ochratoxin A production by Penicillium thymicola.</title>
        <authorList>
            <person name="Nguyen H.D.T."/>
            <person name="McMullin D.R."/>
            <person name="Ponomareva E."/>
            <person name="Riley R."/>
            <person name="Pomraning K.R."/>
            <person name="Baker S.E."/>
            <person name="Seifert K.A."/>
        </authorList>
    </citation>
    <scope>NUCLEOTIDE SEQUENCE</scope>
    <source>
        <strain evidence="1">DAOM 180753</strain>
    </source>
</reference>
<comment type="caution">
    <text evidence="1">The sequence shown here is derived from an EMBL/GenBank/DDBJ whole genome shotgun (WGS) entry which is preliminary data.</text>
</comment>
<dbReference type="Proteomes" id="UP001227192">
    <property type="component" value="Unassembled WGS sequence"/>
</dbReference>
<accession>A0AAI9X5B6</accession>
<evidence type="ECO:0000313" key="1">
    <source>
        <dbReference type="EMBL" id="KAJ9484425.1"/>
    </source>
</evidence>
<protein>
    <recommendedName>
        <fullName evidence="3">RNA ligase/cyclic nucleotide phosphodiesterase</fullName>
    </recommendedName>
</protein>
<dbReference type="SUPFAM" id="SSF55144">
    <property type="entry name" value="LigT-like"/>
    <property type="match status" value="1"/>
</dbReference>
<keyword evidence="2" id="KW-1185">Reference proteome</keyword>
<dbReference type="InterPro" id="IPR009097">
    <property type="entry name" value="Cyclic_Pdiesterase"/>
</dbReference>
<organism evidence="1 2">
    <name type="scientific">Penicillium thymicola</name>
    <dbReference type="NCBI Taxonomy" id="293382"/>
    <lineage>
        <taxon>Eukaryota</taxon>
        <taxon>Fungi</taxon>
        <taxon>Dikarya</taxon>
        <taxon>Ascomycota</taxon>
        <taxon>Pezizomycotina</taxon>
        <taxon>Eurotiomycetes</taxon>
        <taxon>Eurotiomycetidae</taxon>
        <taxon>Eurotiales</taxon>
        <taxon>Aspergillaceae</taxon>
        <taxon>Penicillium</taxon>
    </lineage>
</organism>
<sequence>MSVLLSDDNPFRTLIEEANNNSAILQSRYENHRVARNSQQSAKILADSFPGWSLDEILKRLDGPGTEDGFVDPRNCLVIWARPSPEVRDLICFIQNELKSISPSLWLMPPENLHITVLEAAHSLTEEQIEGLVQTLLSSKDVISANTAAYSRSRPTRLIKPMVSFDSAALALSFIPATGECLEAESSSNNEHYTYHHLRRDVFDMVRQTKVPVASRYIVPSAHVTIARFITQDGFVVKGSNDTETVDHARVRMLIDKIGEINQKLENEYWPKEGAIREGGEWIVGQEGLVIRRGRLWYGGGDAHLGEDILTARPAGPMARRLTTNQEIAGSIPASVILFYSYVAESTLKDVFFLSNDTISSHAHNSYTFSYPF</sequence>
<evidence type="ECO:0008006" key="3">
    <source>
        <dbReference type="Google" id="ProtNLM"/>
    </source>
</evidence>
<dbReference type="EMBL" id="LACB01000340">
    <property type="protein sequence ID" value="KAJ9484425.1"/>
    <property type="molecule type" value="Genomic_DNA"/>
</dbReference>
<gene>
    <name evidence="1" type="ORF">VN97_g8946</name>
</gene>
<proteinExistence type="predicted"/>
<reference evidence="1" key="1">
    <citation type="submission" date="2015-06" db="EMBL/GenBank/DDBJ databases">
        <authorList>
            <person name="Nguyen H."/>
        </authorList>
    </citation>
    <scope>NUCLEOTIDE SEQUENCE</scope>
    <source>
        <strain evidence="1">DAOM 180753</strain>
    </source>
</reference>
<evidence type="ECO:0000313" key="2">
    <source>
        <dbReference type="Proteomes" id="UP001227192"/>
    </source>
</evidence>